<dbReference type="EMBL" id="NCKW01009482">
    <property type="protein sequence ID" value="POM67056.1"/>
    <property type="molecule type" value="Genomic_DNA"/>
</dbReference>
<name>A0A2P4XND3_9STRA</name>
<comment type="caution">
    <text evidence="1">The sequence shown here is derived from an EMBL/GenBank/DDBJ whole genome shotgun (WGS) entry which is preliminary data.</text>
</comment>
<reference evidence="1 2" key="1">
    <citation type="journal article" date="2017" name="Genome Biol. Evol.">
        <title>Phytophthora megakarya and P. palmivora, closely related causal agents of cacao black pod rot, underwent increases in genome sizes and gene numbers by different mechanisms.</title>
        <authorList>
            <person name="Ali S.S."/>
            <person name="Shao J."/>
            <person name="Lary D.J."/>
            <person name="Kronmiller B."/>
            <person name="Shen D."/>
            <person name="Strem M.D."/>
            <person name="Amoako-Attah I."/>
            <person name="Akrofi A.Y."/>
            <person name="Begoude B.A."/>
            <person name="Ten Hoopen G.M."/>
            <person name="Coulibaly K."/>
            <person name="Kebe B.I."/>
            <person name="Melnick R.L."/>
            <person name="Guiltinan M.J."/>
            <person name="Tyler B.M."/>
            <person name="Meinhardt L.W."/>
            <person name="Bailey B.A."/>
        </authorList>
    </citation>
    <scope>NUCLEOTIDE SEQUENCE [LARGE SCALE GENOMIC DNA]</scope>
    <source>
        <strain evidence="2">sbr112.9</strain>
    </source>
</reference>
<dbReference type="Proteomes" id="UP000237271">
    <property type="component" value="Unassembled WGS sequence"/>
</dbReference>
<proteinExistence type="predicted"/>
<gene>
    <name evidence="1" type="ORF">PHPALM_16998</name>
</gene>
<keyword evidence="2" id="KW-1185">Reference proteome</keyword>
<protein>
    <submittedName>
        <fullName evidence="1">DNA/RNA polymerases superfamily protein</fullName>
    </submittedName>
</protein>
<evidence type="ECO:0000313" key="2">
    <source>
        <dbReference type="Proteomes" id="UP000237271"/>
    </source>
</evidence>
<accession>A0A2P4XND3</accession>
<organism evidence="1 2">
    <name type="scientific">Phytophthora palmivora</name>
    <dbReference type="NCBI Taxonomy" id="4796"/>
    <lineage>
        <taxon>Eukaryota</taxon>
        <taxon>Sar</taxon>
        <taxon>Stramenopiles</taxon>
        <taxon>Oomycota</taxon>
        <taxon>Peronosporomycetes</taxon>
        <taxon>Peronosporales</taxon>
        <taxon>Peronosporaceae</taxon>
        <taxon>Phytophthora</taxon>
    </lineage>
</organism>
<evidence type="ECO:0000313" key="1">
    <source>
        <dbReference type="EMBL" id="POM67056.1"/>
    </source>
</evidence>
<dbReference type="AlphaFoldDB" id="A0A2P4XND3"/>
<sequence length="71" mass="8332">MYETKKTSLYWKGMETQILQFVRKCLCTKSKHPTVKYGKLPTKTVVQWTLLDLTVNQILGNENDRYKYAAS</sequence>